<evidence type="ECO:0000256" key="4">
    <source>
        <dbReference type="ARBA" id="ARBA00022833"/>
    </source>
</evidence>
<keyword evidence="8" id="KW-1185">Reference proteome</keyword>
<evidence type="ECO:0000256" key="1">
    <source>
        <dbReference type="ARBA" id="ARBA00001947"/>
    </source>
</evidence>
<keyword evidence="4" id="KW-0862">Zinc</keyword>
<dbReference type="GO" id="GO:0016787">
    <property type="term" value="F:hydrolase activity"/>
    <property type="evidence" value="ECO:0007669"/>
    <property type="project" value="UniProtKB-KW"/>
</dbReference>
<dbReference type="RefSeq" id="WP_179428965.1">
    <property type="nucleotide sequence ID" value="NZ_JACBZP010000001.1"/>
</dbReference>
<dbReference type="EMBL" id="JACBZP010000001">
    <property type="protein sequence ID" value="NYI68647.1"/>
    <property type="molecule type" value="Genomic_DNA"/>
</dbReference>
<dbReference type="Proteomes" id="UP000539111">
    <property type="component" value="Unassembled WGS sequence"/>
</dbReference>
<dbReference type="PANTHER" id="PTHR46233:SF3">
    <property type="entry name" value="HYDROXYACYLGLUTATHIONE HYDROLASE GLOC"/>
    <property type="match status" value="1"/>
</dbReference>
<dbReference type="CDD" id="cd06262">
    <property type="entry name" value="metallo-hydrolase-like_MBL-fold"/>
    <property type="match status" value="1"/>
</dbReference>
<dbReference type="SUPFAM" id="SSF56281">
    <property type="entry name" value="Metallo-hydrolase/oxidoreductase"/>
    <property type="match status" value="1"/>
</dbReference>
<dbReference type="SMART" id="SM00849">
    <property type="entry name" value="Lactamase_B"/>
    <property type="match status" value="1"/>
</dbReference>
<feature type="domain" description="Metallo-beta-lactamase" evidence="6">
    <location>
        <begin position="12"/>
        <end position="209"/>
    </location>
</feature>
<dbReference type="InterPro" id="IPR001279">
    <property type="entry name" value="Metallo-B-lactamas"/>
</dbReference>
<evidence type="ECO:0000256" key="2">
    <source>
        <dbReference type="ARBA" id="ARBA00022723"/>
    </source>
</evidence>
<name>A0A7Z0IIR8_9MICO</name>
<dbReference type="InterPro" id="IPR036866">
    <property type="entry name" value="RibonucZ/Hydroxyglut_hydro"/>
</dbReference>
<dbReference type="GO" id="GO:0046872">
    <property type="term" value="F:metal ion binding"/>
    <property type="evidence" value="ECO:0007669"/>
    <property type="project" value="UniProtKB-KW"/>
</dbReference>
<evidence type="ECO:0000313" key="7">
    <source>
        <dbReference type="EMBL" id="NYI68647.1"/>
    </source>
</evidence>
<evidence type="ECO:0000256" key="5">
    <source>
        <dbReference type="SAM" id="MobiDB-lite"/>
    </source>
</evidence>
<sequence length="226" mass="23101">MFVTSVVAPFLGVNCYIVAATEPPGPGAEARRPCILVDAGLGAAAPLADKLAELSLEPAAMLVTHGHPDHVLGLPSVLDRWRIPAYLDRRDHWWLSDPVGSLGPELAAVMGQALAGRAWTPPQVTEPGAAPAAMAGLTVTAIPAPGHTQGSTLWQITGGNDVHVFTGDVLFASGVGRTDLAGGDQTVMDGTLATVIPALPAEASVHPGHGPSSTVARELATNPFLG</sequence>
<feature type="region of interest" description="Disordered" evidence="5">
    <location>
        <begin position="204"/>
        <end position="226"/>
    </location>
</feature>
<evidence type="ECO:0000313" key="8">
    <source>
        <dbReference type="Proteomes" id="UP000539111"/>
    </source>
</evidence>
<gene>
    <name evidence="7" type="ORF">BJY26_002953</name>
</gene>
<evidence type="ECO:0000256" key="3">
    <source>
        <dbReference type="ARBA" id="ARBA00022801"/>
    </source>
</evidence>
<reference evidence="7 8" key="1">
    <citation type="submission" date="2020-07" db="EMBL/GenBank/DDBJ databases">
        <title>Sequencing the genomes of 1000 actinobacteria strains.</title>
        <authorList>
            <person name="Klenk H.-P."/>
        </authorList>
    </citation>
    <scope>NUCLEOTIDE SEQUENCE [LARGE SCALE GENOMIC DNA]</scope>
    <source>
        <strain evidence="7 8">DSM 26341</strain>
    </source>
</reference>
<dbReference type="InterPro" id="IPR051453">
    <property type="entry name" value="MBL_Glyoxalase_II"/>
</dbReference>
<dbReference type="Pfam" id="PF00753">
    <property type="entry name" value="Lactamase_B"/>
    <property type="match status" value="1"/>
</dbReference>
<organism evidence="7 8">
    <name type="scientific">Spelaeicoccus albus</name>
    <dbReference type="NCBI Taxonomy" id="1280376"/>
    <lineage>
        <taxon>Bacteria</taxon>
        <taxon>Bacillati</taxon>
        <taxon>Actinomycetota</taxon>
        <taxon>Actinomycetes</taxon>
        <taxon>Micrococcales</taxon>
        <taxon>Brevibacteriaceae</taxon>
        <taxon>Spelaeicoccus</taxon>
    </lineage>
</organism>
<dbReference type="Gene3D" id="3.60.15.10">
    <property type="entry name" value="Ribonuclease Z/Hydroxyacylglutathione hydrolase-like"/>
    <property type="match status" value="1"/>
</dbReference>
<accession>A0A7Z0IIR8</accession>
<evidence type="ECO:0000259" key="6">
    <source>
        <dbReference type="SMART" id="SM00849"/>
    </source>
</evidence>
<proteinExistence type="predicted"/>
<comment type="caution">
    <text evidence="7">The sequence shown here is derived from an EMBL/GenBank/DDBJ whole genome shotgun (WGS) entry which is preliminary data.</text>
</comment>
<keyword evidence="2" id="KW-0479">Metal-binding</keyword>
<dbReference type="PANTHER" id="PTHR46233">
    <property type="entry name" value="HYDROXYACYLGLUTATHIONE HYDROLASE GLOC"/>
    <property type="match status" value="1"/>
</dbReference>
<dbReference type="AlphaFoldDB" id="A0A7Z0IIR8"/>
<protein>
    <submittedName>
        <fullName evidence="7">Glyoxylase-like metal-dependent hydrolase (Beta-lactamase superfamily II)</fullName>
    </submittedName>
</protein>
<comment type="cofactor">
    <cofactor evidence="1">
        <name>Zn(2+)</name>
        <dbReference type="ChEBI" id="CHEBI:29105"/>
    </cofactor>
</comment>
<keyword evidence="3 7" id="KW-0378">Hydrolase</keyword>